<proteinExistence type="predicted"/>
<dbReference type="Proteomes" id="UP000501316">
    <property type="component" value="Chromosome"/>
</dbReference>
<dbReference type="InterPro" id="IPR008920">
    <property type="entry name" value="TF_FadR/GntR_C"/>
</dbReference>
<dbReference type="CDD" id="cd07377">
    <property type="entry name" value="WHTH_GntR"/>
    <property type="match status" value="1"/>
</dbReference>
<keyword evidence="1" id="KW-0805">Transcription regulation</keyword>
<gene>
    <name evidence="5" type="ORF">GJQ69_00910</name>
    <name evidence="6" type="ORF">GKP14_03950</name>
</gene>
<evidence type="ECO:0000259" key="4">
    <source>
        <dbReference type="PROSITE" id="PS50949"/>
    </source>
</evidence>
<dbReference type="PANTHER" id="PTHR43537">
    <property type="entry name" value="TRANSCRIPTIONAL REGULATOR, GNTR FAMILY"/>
    <property type="match status" value="1"/>
</dbReference>
<dbReference type="GO" id="GO:0003677">
    <property type="term" value="F:DNA binding"/>
    <property type="evidence" value="ECO:0007669"/>
    <property type="project" value="UniProtKB-KW"/>
</dbReference>
<evidence type="ECO:0000256" key="3">
    <source>
        <dbReference type="ARBA" id="ARBA00023163"/>
    </source>
</evidence>
<dbReference type="PROSITE" id="PS50949">
    <property type="entry name" value="HTH_GNTR"/>
    <property type="match status" value="1"/>
</dbReference>
<dbReference type="EMBL" id="CP046161">
    <property type="protein sequence ID" value="QKO30239.1"/>
    <property type="molecule type" value="Genomic_DNA"/>
</dbReference>
<dbReference type="InterPro" id="IPR036388">
    <property type="entry name" value="WH-like_DNA-bd_sf"/>
</dbReference>
<evidence type="ECO:0000313" key="8">
    <source>
        <dbReference type="Proteomes" id="UP000509623"/>
    </source>
</evidence>
<keyword evidence="2" id="KW-0238">DNA-binding</keyword>
<reference evidence="6" key="3">
    <citation type="journal article" date="2022" name="Int. J. Syst. Evol. Microbiol.">
        <title>Caproicibacterium lactatifermentans sp. nov., isolated from pit clay used for the production of Chinese strong aroma-type liquor.</title>
        <authorList>
            <person name="Wang H."/>
            <person name="Gu Y."/>
            <person name="Zhao D."/>
            <person name="Qiao Z."/>
            <person name="Zheng J."/>
            <person name="Gao J."/>
            <person name="Ren C."/>
            <person name="Xu Y."/>
        </authorList>
    </citation>
    <scope>NUCLEOTIDE SEQUENCE</scope>
    <source>
        <strain evidence="6">JNU-WLY1368</strain>
    </source>
</reference>
<dbReference type="GO" id="GO:0003700">
    <property type="term" value="F:DNA-binding transcription factor activity"/>
    <property type="evidence" value="ECO:0007669"/>
    <property type="project" value="InterPro"/>
</dbReference>
<organism evidence="5 7">
    <name type="scientific">Caproicibacterium lactatifermentans</name>
    <dbReference type="NCBI Taxonomy" id="2666138"/>
    <lineage>
        <taxon>Bacteria</taxon>
        <taxon>Bacillati</taxon>
        <taxon>Bacillota</taxon>
        <taxon>Clostridia</taxon>
        <taxon>Eubacteriales</taxon>
        <taxon>Oscillospiraceae</taxon>
        <taxon>Caproicibacterium</taxon>
    </lineage>
</organism>
<protein>
    <submittedName>
        <fullName evidence="5">GntR family transcriptional regulator</fullName>
    </submittedName>
</protein>
<dbReference type="InterPro" id="IPR000524">
    <property type="entry name" value="Tscrpt_reg_HTH_GntR"/>
</dbReference>
<evidence type="ECO:0000256" key="2">
    <source>
        <dbReference type="ARBA" id="ARBA00023125"/>
    </source>
</evidence>
<reference evidence="6" key="2">
    <citation type="journal article" date="2021" name="Appl. Environ. Microbiol.">
        <title>Adaptability of a Caproate-Producing Bacterium Contributes to Its Dominance in an Anaerobic Fermentation System.</title>
        <authorList>
            <person name="Wang H."/>
            <person name="Gu Y."/>
            <person name="Zhou W."/>
            <person name="Zhao D."/>
            <person name="Qiao Z."/>
            <person name="Zheng J."/>
            <person name="Gao J."/>
            <person name="Chen X."/>
            <person name="Ren C."/>
            <person name="Xu Y."/>
        </authorList>
    </citation>
    <scope>NUCLEOTIDE SEQUENCE</scope>
    <source>
        <strain evidence="6">JNU-WLY1368</strain>
    </source>
</reference>
<keyword evidence="8" id="KW-1185">Reference proteome</keyword>
<dbReference type="InterPro" id="IPR036390">
    <property type="entry name" value="WH_DNA-bd_sf"/>
</dbReference>
<dbReference type="SUPFAM" id="SSF46785">
    <property type="entry name" value="Winged helix' DNA-binding domain"/>
    <property type="match status" value="1"/>
</dbReference>
<evidence type="ECO:0000313" key="6">
    <source>
        <dbReference type="EMBL" id="QKO30239.1"/>
    </source>
</evidence>
<dbReference type="SUPFAM" id="SSF48008">
    <property type="entry name" value="GntR ligand-binding domain-like"/>
    <property type="match status" value="1"/>
</dbReference>
<dbReference type="EMBL" id="CP046051">
    <property type="protein sequence ID" value="QKN23174.1"/>
    <property type="molecule type" value="Genomic_DNA"/>
</dbReference>
<dbReference type="KEGG" id="clf:GJQ69_00910"/>
<dbReference type="Gene3D" id="1.20.120.530">
    <property type="entry name" value="GntR ligand-binding domain-like"/>
    <property type="match status" value="1"/>
</dbReference>
<reference evidence="7 8" key="1">
    <citation type="submission" date="2019-11" db="EMBL/GenBank/DDBJ databases">
        <authorList>
            <person name="Ren C."/>
            <person name="Wang H."/>
            <person name="Xu Y."/>
        </authorList>
    </citation>
    <scope>NUCLEOTIDE SEQUENCE [LARGE SCALE GENOMIC DNA]</scope>
    <source>
        <strain evidence="8">JNU-WLY1368</strain>
        <strain evidence="5 7">LBM 19010</strain>
    </source>
</reference>
<dbReference type="InterPro" id="IPR011711">
    <property type="entry name" value="GntR_C"/>
</dbReference>
<dbReference type="SMART" id="SM00895">
    <property type="entry name" value="FCD"/>
    <property type="match status" value="1"/>
</dbReference>
<dbReference type="Proteomes" id="UP000509623">
    <property type="component" value="Chromosome"/>
</dbReference>
<dbReference type="Gene3D" id="1.10.10.10">
    <property type="entry name" value="Winged helix-like DNA-binding domain superfamily/Winged helix DNA-binding domain"/>
    <property type="match status" value="1"/>
</dbReference>
<accession>A0A859DNS4</accession>
<dbReference type="Pfam" id="PF00392">
    <property type="entry name" value="GntR"/>
    <property type="match status" value="1"/>
</dbReference>
<evidence type="ECO:0000313" key="7">
    <source>
        <dbReference type="Proteomes" id="UP000501316"/>
    </source>
</evidence>
<dbReference type="PRINTS" id="PR00035">
    <property type="entry name" value="HTHGNTR"/>
</dbReference>
<dbReference type="PANTHER" id="PTHR43537:SF43">
    <property type="entry name" value="GNTR-FAMILY TRANSCRIPTIONAL REGULATOR"/>
    <property type="match status" value="1"/>
</dbReference>
<evidence type="ECO:0000313" key="5">
    <source>
        <dbReference type="EMBL" id="QKN23174.1"/>
    </source>
</evidence>
<keyword evidence="3" id="KW-0804">Transcription</keyword>
<dbReference type="SMART" id="SM00345">
    <property type="entry name" value="HTH_GNTR"/>
    <property type="match status" value="1"/>
</dbReference>
<dbReference type="Pfam" id="PF07729">
    <property type="entry name" value="FCD"/>
    <property type="match status" value="1"/>
</dbReference>
<name>A0A859DNS4_9FIRM</name>
<dbReference type="AlphaFoldDB" id="A0A859DNS4"/>
<feature type="domain" description="HTH gntR-type" evidence="4">
    <location>
        <begin position="15"/>
        <end position="83"/>
    </location>
</feature>
<evidence type="ECO:0000256" key="1">
    <source>
        <dbReference type="ARBA" id="ARBA00023015"/>
    </source>
</evidence>
<sequence>MKDMDRTDNKEEQSGKAYERVIAYIKQQILAGNLQQGSKLPPERELADMLGVSRNSVREALRILEMLGTVTSAQGAGNYISGNFQRSLFQSLSLMFLLQQVSYRQLSELRRGLEEEAIFLAADHITSQQLRSLEAIVSAMAASQDEEENAILDKKMHYVIALASGNRLIFSILQALSDVMDLFIKDMRKSISRTDMEKRRLQRIHENMVVCLKNRDRSGACRAMSDHFEIIDENLLDDRLSGAVRRPDKPVS</sequence>